<keyword evidence="4" id="KW-1185">Reference proteome</keyword>
<sequence length="446" mass="50405">MTSPILWQNEQKTVTLIDIPRSIEAAQGTIPSRHLQSTVPLETPFATNEPKSASAKAKLQRHDIDDSLHAEYHDILRAAIDEVRAAHSTPWCLPRSFVTETPSISNKRKLNQDTPERGSTSQVVQASEASAVVRGTPGDPLPHLASASVKFRHCLATSPNSHLDDVTDRLEHTFSNIPDRATTICAIDNSNKDRNRCSFLVPPGSSFYLGNCADAKPFRDAVREQALVSNERHHFDLILLDPPWPNSSVKRTHHTPGSTYATSPSMSEMRNLLLDTKIDLLMAKDCLVGVWITNRPAVRDLVLGEDCLFECWDVELVEEWIWLKTTVRGEPGSDLDALWRKPYEVLLLGRIRQKATTIDREEAEASQKHVKKRVIIAVPDLHSRKPCLKELIEPLMTDSKKYRALEVFARCLVAGWWSWGDECIKFNWEGYWREGKRERTETSGVH</sequence>
<dbReference type="PANTHER" id="PTHR12829">
    <property type="entry name" value="N6-ADENOSINE-METHYLTRANSFERASE"/>
    <property type="match status" value="1"/>
</dbReference>
<evidence type="ECO:0000313" key="3">
    <source>
        <dbReference type="EMBL" id="KAK3051887.1"/>
    </source>
</evidence>
<proteinExistence type="inferred from homology"/>
<evidence type="ECO:0000313" key="4">
    <source>
        <dbReference type="Proteomes" id="UP001271007"/>
    </source>
</evidence>
<feature type="region of interest" description="Disordered" evidence="2">
    <location>
        <begin position="104"/>
        <end position="139"/>
    </location>
</feature>
<gene>
    <name evidence="3" type="ORF">LTR09_006841</name>
</gene>
<evidence type="ECO:0000256" key="1">
    <source>
        <dbReference type="PROSITE-ProRule" id="PRU00489"/>
    </source>
</evidence>
<dbReference type="PROSITE" id="PS51143">
    <property type="entry name" value="MT_A70"/>
    <property type="match status" value="1"/>
</dbReference>
<accession>A0AAJ0DDA7</accession>
<evidence type="ECO:0008006" key="5">
    <source>
        <dbReference type="Google" id="ProtNLM"/>
    </source>
</evidence>
<dbReference type="GO" id="GO:0008168">
    <property type="term" value="F:methyltransferase activity"/>
    <property type="evidence" value="ECO:0007669"/>
    <property type="project" value="TreeGrafter"/>
</dbReference>
<feature type="compositionally biased region" description="Low complexity" evidence="2">
    <location>
        <begin position="119"/>
        <end position="133"/>
    </location>
</feature>
<comment type="caution">
    <text evidence="3">The sequence shown here is derived from an EMBL/GenBank/DDBJ whole genome shotgun (WGS) entry which is preliminary data.</text>
</comment>
<evidence type="ECO:0000256" key="2">
    <source>
        <dbReference type="SAM" id="MobiDB-lite"/>
    </source>
</evidence>
<dbReference type="InterPro" id="IPR007757">
    <property type="entry name" value="MT-A70-like"/>
</dbReference>
<reference evidence="3" key="1">
    <citation type="submission" date="2023-04" db="EMBL/GenBank/DDBJ databases">
        <title>Black Yeasts Isolated from many extreme environments.</title>
        <authorList>
            <person name="Coleine C."/>
            <person name="Stajich J.E."/>
            <person name="Selbmann L."/>
        </authorList>
    </citation>
    <scope>NUCLEOTIDE SEQUENCE</scope>
    <source>
        <strain evidence="3">CCFEE 5312</strain>
    </source>
</reference>
<dbReference type="EMBL" id="JAWDJX010000023">
    <property type="protein sequence ID" value="KAK3051887.1"/>
    <property type="molecule type" value="Genomic_DNA"/>
</dbReference>
<comment type="similarity">
    <text evidence="1">Belongs to the MT-A70-like family.</text>
</comment>
<dbReference type="Proteomes" id="UP001271007">
    <property type="component" value="Unassembled WGS sequence"/>
</dbReference>
<dbReference type="PANTHER" id="PTHR12829:SF4">
    <property type="entry name" value="N(6)-ADENINE-SPECIFIC METHYLTRANSFERASE METTL4"/>
    <property type="match status" value="1"/>
</dbReference>
<dbReference type="AlphaFoldDB" id="A0AAJ0DDA7"/>
<protein>
    <recommendedName>
        <fullName evidence="5">MT-A70-domain-containing protein</fullName>
    </recommendedName>
</protein>
<dbReference type="GO" id="GO:0005634">
    <property type="term" value="C:nucleus"/>
    <property type="evidence" value="ECO:0007669"/>
    <property type="project" value="TreeGrafter"/>
</dbReference>
<organism evidence="3 4">
    <name type="scientific">Extremus antarcticus</name>
    <dbReference type="NCBI Taxonomy" id="702011"/>
    <lineage>
        <taxon>Eukaryota</taxon>
        <taxon>Fungi</taxon>
        <taxon>Dikarya</taxon>
        <taxon>Ascomycota</taxon>
        <taxon>Pezizomycotina</taxon>
        <taxon>Dothideomycetes</taxon>
        <taxon>Dothideomycetidae</taxon>
        <taxon>Mycosphaerellales</taxon>
        <taxon>Extremaceae</taxon>
        <taxon>Extremus</taxon>
    </lineage>
</organism>
<name>A0AAJ0DDA7_9PEZI</name>
<dbReference type="Pfam" id="PF05063">
    <property type="entry name" value="MT-A70"/>
    <property type="match status" value="1"/>
</dbReference>